<dbReference type="PANTHER" id="PTHR39426">
    <property type="entry name" value="HOMOLOGY TO DEATH-ON-CURING PROTEIN OF PHAGE P1"/>
    <property type="match status" value="1"/>
</dbReference>
<dbReference type="PANTHER" id="PTHR39426:SF1">
    <property type="entry name" value="HOMOLOGY TO DEATH-ON-CURING PROTEIN OF PHAGE P1"/>
    <property type="match status" value="1"/>
</dbReference>
<dbReference type="PROSITE" id="PS51459">
    <property type="entry name" value="FIDO"/>
    <property type="match status" value="1"/>
</dbReference>
<dbReference type="PIRSF" id="PIRSF018297">
    <property type="entry name" value="Doc"/>
    <property type="match status" value="1"/>
</dbReference>
<accession>A0A747DBG3</accession>
<feature type="domain" description="Fido" evidence="1">
    <location>
        <begin position="6"/>
        <end position="126"/>
    </location>
</feature>
<gene>
    <name evidence="2" type="ORF">G8M71_005073</name>
</gene>
<protein>
    <submittedName>
        <fullName evidence="2">Type II toxin-antitoxin system death-on-curing family toxin</fullName>
    </submittedName>
</protein>
<sequence length="135" mass="15148">MDMKFLCCHEVIEIHRDILPSSGYIRIDGLDGALSRVRNLNYYEGIDDIHILAAMYLEGLTKAHAFNDGNKRTAFTATAIFLESHNYSIDKNTSALMKLTVFSAMGIADTDSIAFALRLLSNYGDDFMDWSGVER</sequence>
<dbReference type="AlphaFoldDB" id="A0A747DBG3"/>
<dbReference type="InterPro" id="IPR006440">
    <property type="entry name" value="Doc"/>
</dbReference>
<reference evidence="2" key="1">
    <citation type="journal article" date="2018" name="Genome Biol.">
        <title>SKESA: strategic k-mer extension for scrupulous assemblies.</title>
        <authorList>
            <person name="Souvorov A."/>
            <person name="Agarwala R."/>
            <person name="Lipman D.J."/>
        </authorList>
    </citation>
    <scope>NUCLEOTIDE SEQUENCE</scope>
    <source>
        <strain evidence="2">MA.03/00011831</strain>
    </source>
</reference>
<dbReference type="SUPFAM" id="SSF140931">
    <property type="entry name" value="Fic-like"/>
    <property type="match status" value="1"/>
</dbReference>
<evidence type="ECO:0000259" key="1">
    <source>
        <dbReference type="PROSITE" id="PS51459"/>
    </source>
</evidence>
<dbReference type="InterPro" id="IPR003812">
    <property type="entry name" value="Fido"/>
</dbReference>
<dbReference type="GO" id="GO:0016301">
    <property type="term" value="F:kinase activity"/>
    <property type="evidence" value="ECO:0007669"/>
    <property type="project" value="InterPro"/>
</dbReference>
<dbReference type="InterPro" id="IPR036597">
    <property type="entry name" value="Fido-like_dom_sf"/>
</dbReference>
<dbReference type="NCBIfam" id="TIGR01550">
    <property type="entry name" value="DOC_P1"/>
    <property type="match status" value="1"/>
</dbReference>
<comment type="caution">
    <text evidence="2">The sequence shown here is derived from an EMBL/GenBank/DDBJ whole genome shotgun (WGS) entry which is preliminary data.</text>
</comment>
<evidence type="ECO:0000313" key="2">
    <source>
        <dbReference type="EMBL" id="HAF4384084.1"/>
    </source>
</evidence>
<reference evidence="2" key="2">
    <citation type="submission" date="2020-02" db="EMBL/GenBank/DDBJ databases">
        <authorList>
            <consortium name="NCBI Pathogen Detection Project"/>
        </authorList>
    </citation>
    <scope>NUCLEOTIDE SEQUENCE</scope>
    <source>
        <strain evidence="2">MA.03/00011831</strain>
    </source>
</reference>
<name>A0A747DBG3_SALER</name>
<dbReference type="Pfam" id="PF02661">
    <property type="entry name" value="Fic"/>
    <property type="match status" value="1"/>
</dbReference>
<dbReference type="InterPro" id="IPR053737">
    <property type="entry name" value="Type_II_TA_Toxin"/>
</dbReference>
<proteinExistence type="predicted"/>
<dbReference type="Gene3D" id="1.20.120.1870">
    <property type="entry name" value="Fic/DOC protein, Fido domain"/>
    <property type="match status" value="1"/>
</dbReference>
<dbReference type="EMBL" id="DAAVFC010000062">
    <property type="protein sequence ID" value="HAF4384084.1"/>
    <property type="molecule type" value="Genomic_DNA"/>
</dbReference>
<organism evidence="2">
    <name type="scientific">Salmonella enterica</name>
    <name type="common">Salmonella choleraesuis</name>
    <dbReference type="NCBI Taxonomy" id="28901"/>
    <lineage>
        <taxon>Bacteria</taxon>
        <taxon>Pseudomonadati</taxon>
        <taxon>Pseudomonadota</taxon>
        <taxon>Gammaproteobacteria</taxon>
        <taxon>Enterobacterales</taxon>
        <taxon>Enterobacteriaceae</taxon>
        <taxon>Salmonella</taxon>
    </lineage>
</organism>